<dbReference type="HOGENOM" id="CLU_629498_0_0_3"/>
<gene>
    <name evidence="1" type="ordered locus">AM1_3835</name>
</gene>
<dbReference type="RefSeq" id="WP_012164191.1">
    <property type="nucleotide sequence ID" value="NC_009925.1"/>
</dbReference>
<dbReference type="AlphaFoldDB" id="B0C6Y1"/>
<name>B0C6Y1_ACAM1</name>
<evidence type="ECO:0000313" key="2">
    <source>
        <dbReference type="Proteomes" id="UP000000268"/>
    </source>
</evidence>
<organism evidence="1 2">
    <name type="scientific">Acaryochloris marina (strain MBIC 11017)</name>
    <dbReference type="NCBI Taxonomy" id="329726"/>
    <lineage>
        <taxon>Bacteria</taxon>
        <taxon>Bacillati</taxon>
        <taxon>Cyanobacteriota</taxon>
        <taxon>Cyanophyceae</taxon>
        <taxon>Acaryochloridales</taxon>
        <taxon>Acaryochloridaceae</taxon>
        <taxon>Acaryochloris</taxon>
    </lineage>
</organism>
<dbReference type="Proteomes" id="UP000000268">
    <property type="component" value="Chromosome"/>
</dbReference>
<proteinExistence type="predicted"/>
<reference evidence="1 2" key="1">
    <citation type="journal article" date="2008" name="Proc. Natl. Acad. Sci. U.S.A.">
        <title>Niche adaptation and genome expansion in the chlorophyll d-producing cyanobacterium Acaryochloris marina.</title>
        <authorList>
            <person name="Swingley W.D."/>
            <person name="Chen M."/>
            <person name="Cheung P.C."/>
            <person name="Conrad A.L."/>
            <person name="Dejesa L.C."/>
            <person name="Hao J."/>
            <person name="Honchak B.M."/>
            <person name="Karbach L.E."/>
            <person name="Kurdoglu A."/>
            <person name="Lahiri S."/>
            <person name="Mastrian S.D."/>
            <person name="Miyashita H."/>
            <person name="Page L."/>
            <person name="Ramakrishna P."/>
            <person name="Satoh S."/>
            <person name="Sattley W.M."/>
            <person name="Shimada Y."/>
            <person name="Taylor H.L."/>
            <person name="Tomo T."/>
            <person name="Tsuchiya T."/>
            <person name="Wang Z.T."/>
            <person name="Raymond J."/>
            <person name="Mimuro M."/>
            <person name="Blankenship R.E."/>
            <person name="Touchman J.W."/>
        </authorList>
    </citation>
    <scope>NUCLEOTIDE SEQUENCE [LARGE SCALE GENOMIC DNA]</scope>
    <source>
        <strain evidence="2">MBIC 11017</strain>
    </source>
</reference>
<dbReference type="OrthoDB" id="9816919at2"/>
<accession>B0C6Y1</accession>
<sequence>MQHQLTTTKFQPSKVAQVLRNATSATLGAMVLTSLVPSPAAALSGQKTIPASRVAQIMNGTLTDAKIRLNNVDLNGYGRYLKDDWYKPNDSYFQFMGRKQSISLQHWTGRREKGHMRWYYYINNVNTEAVTLRHENNRYVFRAFFESRDREIKGLCRWKKAVGKNKGKYTQCKPSGNDRPAPDGDFNHAKVQIALKPVVRNGGIILTVPQRSNVKIGGDLQIQGVLGWFNKIEDAIENYGKRKVGDAIYHAFQDPQRQATMQQRTANAISRLNAFARFANVRPVRFKPNGDLVVAYDIKVDKSMVSTVLQQVKHPRQGKACKGTMDLKARFKSQYPAKLTYQFEGENGALSPKQTLTLASKTPKTITLKRRTGGPGTTKQIVQLPKRGKRLRVSGKSRAHWSFVIDGQRVSGKTPWKPYSIYCPIPQQSPGGFKS</sequence>
<evidence type="ECO:0000313" key="1">
    <source>
        <dbReference type="EMBL" id="ABW28820.1"/>
    </source>
</evidence>
<keyword evidence="2" id="KW-1185">Reference proteome</keyword>
<protein>
    <submittedName>
        <fullName evidence="1">Uncharacterized protein</fullName>
    </submittedName>
</protein>
<dbReference type="KEGG" id="amr:AM1_3835"/>
<dbReference type="EMBL" id="CP000828">
    <property type="protein sequence ID" value="ABW28820.1"/>
    <property type="molecule type" value="Genomic_DNA"/>
</dbReference>